<organism evidence="1 2">
    <name type="scientific">Colletotrichum fioriniae PJ7</name>
    <dbReference type="NCBI Taxonomy" id="1445577"/>
    <lineage>
        <taxon>Eukaryota</taxon>
        <taxon>Fungi</taxon>
        <taxon>Dikarya</taxon>
        <taxon>Ascomycota</taxon>
        <taxon>Pezizomycotina</taxon>
        <taxon>Sordariomycetes</taxon>
        <taxon>Hypocreomycetidae</taxon>
        <taxon>Glomerellales</taxon>
        <taxon>Glomerellaceae</taxon>
        <taxon>Colletotrichum</taxon>
        <taxon>Colletotrichum acutatum species complex</taxon>
    </lineage>
</organism>
<sequence length="135" mass="14923">MERGASTAQGTFEAMILQRLPDDLPYLIPTWPDGLRTARAAHFCVPVTPHNGPTEQPYPADAMQQRLHTTDTHQTGLGSLPSRPIITSNQKSLAAHIISEPCGFSSRLCPMRPGRPRSRVAYSVRLSHLSEVQLR</sequence>
<dbReference type="KEGG" id="cfj:CFIO01_11899"/>
<proteinExistence type="predicted"/>
<gene>
    <name evidence="1" type="ORF">CFIO01_11899</name>
</gene>
<name>A0A010QF18_9PEZI</name>
<dbReference type="EMBL" id="JARH01000639">
    <property type="protein sequence ID" value="EXF78467.1"/>
    <property type="molecule type" value="Genomic_DNA"/>
</dbReference>
<dbReference type="Proteomes" id="UP000020467">
    <property type="component" value="Unassembled WGS sequence"/>
</dbReference>
<keyword evidence="2" id="KW-1185">Reference proteome</keyword>
<evidence type="ECO:0000313" key="2">
    <source>
        <dbReference type="Proteomes" id="UP000020467"/>
    </source>
</evidence>
<dbReference type="AlphaFoldDB" id="A0A010QF18"/>
<accession>A0A010QF18</accession>
<reference evidence="1 2" key="1">
    <citation type="submission" date="2014-02" db="EMBL/GenBank/DDBJ databases">
        <title>The genome sequence of Colletotrichum fioriniae PJ7.</title>
        <authorList>
            <person name="Baroncelli R."/>
            <person name="Thon M.R."/>
        </authorList>
    </citation>
    <scope>NUCLEOTIDE SEQUENCE [LARGE SCALE GENOMIC DNA]</scope>
    <source>
        <strain evidence="1 2">PJ7</strain>
    </source>
</reference>
<protein>
    <submittedName>
        <fullName evidence="1">Uncharacterized protein</fullName>
    </submittedName>
</protein>
<dbReference type="HOGENOM" id="CLU_1885595_0_0_1"/>
<comment type="caution">
    <text evidence="1">The sequence shown here is derived from an EMBL/GenBank/DDBJ whole genome shotgun (WGS) entry which is preliminary data.</text>
</comment>
<evidence type="ECO:0000313" key="1">
    <source>
        <dbReference type="EMBL" id="EXF78467.1"/>
    </source>
</evidence>